<feature type="compositionally biased region" description="Acidic residues" evidence="1">
    <location>
        <begin position="99"/>
        <end position="108"/>
    </location>
</feature>
<feature type="region of interest" description="Disordered" evidence="1">
    <location>
        <begin position="411"/>
        <end position="510"/>
    </location>
</feature>
<feature type="compositionally biased region" description="Basic and acidic residues" evidence="1">
    <location>
        <begin position="366"/>
        <end position="382"/>
    </location>
</feature>
<dbReference type="AlphaFoldDB" id="I4YJ20"/>
<dbReference type="GeneID" id="18473135"/>
<sequence>MSYFPKPFNSKDYKPPDQFTELAKSKEEKNYTEDDVNFKRYISNLKLGNTWDLIAAKYGNIDAEVDDEVDILTGEIISDRGHLRNLERITFGGRSKTDGDDDQDNSDDNSEHERELLEQHQQLMQKQRMIKDKEDLEAFLIADKDLHADHEDLYKDTRKHYYEMSNRVELSDDNDWQDDSASRSDDQSDDSVEILEKRTSYAPKSSNFKSLSKSRPRSSVEYSKARRRSSLGVPNVANISSDDAEVLSNSYNDSSDSEELSRVLAKRYEDESENENSFDKFWTEKEKKYSEYETKDYKRDRYARDKRRYTPTSSSSSSSSSSNGSPTIDRSINKSFVSDISKDVVELGESSDSSLDSYTRGRRSYLKSDSESESEKENEATKKAAVRFRLKEQNKRIMEYQQKEILNSAKKTTQFSLSQSQYSSPTTSPKRKSAPSPTRIQPAVYTPSGKLRRPPSEAMRTQSEYRPKRPTTKIGSTTDKSGLTPMMKNIMISRDRFPSPPKSSRKRLFD</sequence>
<dbReference type="RefSeq" id="XP_006955799.1">
    <property type="nucleotide sequence ID" value="XM_006955737.1"/>
</dbReference>
<dbReference type="Pfam" id="PF10384">
    <property type="entry name" value="Scm3"/>
    <property type="match status" value="1"/>
</dbReference>
<dbReference type="GO" id="GO:0005634">
    <property type="term" value="C:nucleus"/>
    <property type="evidence" value="ECO:0007669"/>
    <property type="project" value="InterPro"/>
</dbReference>
<feature type="region of interest" description="Disordered" evidence="1">
    <location>
        <begin position="293"/>
        <end position="333"/>
    </location>
</feature>
<dbReference type="InterPro" id="IPR018465">
    <property type="entry name" value="Scm3/HJURP"/>
</dbReference>
<dbReference type="InParanoid" id="I4YJ20"/>
<dbReference type="Proteomes" id="UP000005242">
    <property type="component" value="Unassembled WGS sequence"/>
</dbReference>
<feature type="region of interest" description="Disordered" evidence="1">
    <location>
        <begin position="346"/>
        <end position="387"/>
    </location>
</feature>
<feature type="compositionally biased region" description="Low complexity" evidence="1">
    <location>
        <begin position="412"/>
        <end position="428"/>
    </location>
</feature>
<proteinExistence type="predicted"/>
<feature type="region of interest" description="Disordered" evidence="1">
    <location>
        <begin position="92"/>
        <end position="115"/>
    </location>
</feature>
<feature type="compositionally biased region" description="Polar residues" evidence="1">
    <location>
        <begin position="202"/>
        <end position="213"/>
    </location>
</feature>
<evidence type="ECO:0000256" key="1">
    <source>
        <dbReference type="SAM" id="MobiDB-lite"/>
    </source>
</evidence>
<dbReference type="KEGG" id="wse:WALSEDRAFT_59029"/>
<dbReference type="eggNOG" id="ENOG502SCHT">
    <property type="taxonomic scope" value="Eukaryota"/>
</dbReference>
<evidence type="ECO:0000313" key="3">
    <source>
        <dbReference type="Proteomes" id="UP000005242"/>
    </source>
</evidence>
<feature type="compositionally biased region" description="Polar residues" evidence="1">
    <location>
        <begin position="323"/>
        <end position="333"/>
    </location>
</feature>
<organism evidence="2 3">
    <name type="scientific">Wallemia mellicola (strain ATCC MYA-4683 / CBS 633.66)</name>
    <name type="common">Wallemia sebi (CBS 633.66)</name>
    <dbReference type="NCBI Taxonomy" id="671144"/>
    <lineage>
        <taxon>Eukaryota</taxon>
        <taxon>Fungi</taxon>
        <taxon>Dikarya</taxon>
        <taxon>Basidiomycota</taxon>
        <taxon>Wallemiomycotina</taxon>
        <taxon>Wallemiomycetes</taxon>
        <taxon>Wallemiales</taxon>
        <taxon>Wallemiaceae</taxon>
        <taxon>Wallemia</taxon>
    </lineage>
</organism>
<feature type="compositionally biased region" description="Low complexity" evidence="1">
    <location>
        <begin position="347"/>
        <end position="357"/>
    </location>
</feature>
<dbReference type="HOGENOM" id="CLU_534428_0_0_1"/>
<dbReference type="OMA" id="HADHEPY"/>
<protein>
    <submittedName>
        <fullName evidence="2">Uncharacterized protein</fullName>
    </submittedName>
</protein>
<feature type="compositionally biased region" description="Low complexity" evidence="1">
    <location>
        <begin position="313"/>
        <end position="322"/>
    </location>
</feature>
<dbReference type="Gene3D" id="1.10.20.10">
    <property type="entry name" value="Histone, subunit A"/>
    <property type="match status" value="1"/>
</dbReference>
<gene>
    <name evidence="2" type="ORF">WALSEDRAFT_59029</name>
</gene>
<dbReference type="EMBL" id="JH668223">
    <property type="protein sequence ID" value="EIM23962.1"/>
    <property type="molecule type" value="Genomic_DNA"/>
</dbReference>
<dbReference type="InterPro" id="IPR009072">
    <property type="entry name" value="Histone-fold"/>
</dbReference>
<evidence type="ECO:0000313" key="2">
    <source>
        <dbReference type="EMBL" id="EIM23962.1"/>
    </source>
</evidence>
<reference evidence="2 3" key="1">
    <citation type="journal article" date="2012" name="Fungal Genet. Biol.">
        <title>The genome of the xerotolerant mold Wallemia sebi reveals adaptations to osmotic stress and suggests cryptic sexual reproduction.</title>
        <authorList>
            <person name="Padamsee M."/>
            <person name="Kumar T.K.A."/>
            <person name="Riley R."/>
            <person name="Binder M."/>
            <person name="Boyd A."/>
            <person name="Calvo A.M."/>
            <person name="Furukawa K."/>
            <person name="Hesse C."/>
            <person name="Hohmann S."/>
            <person name="James T.Y."/>
            <person name="LaButti K."/>
            <person name="Lapidus A."/>
            <person name="Lindquist E."/>
            <person name="Lucas S."/>
            <person name="Miller K."/>
            <person name="Shantappa S."/>
            <person name="Grigoriev I.V."/>
            <person name="Hibbett D.S."/>
            <person name="McLaughlin D.J."/>
            <person name="Spatafora J.W."/>
            <person name="Aime M.C."/>
        </authorList>
    </citation>
    <scope>NUCLEOTIDE SEQUENCE [LARGE SCALE GENOMIC DNA]</scope>
    <source>
        <strain evidence="3">ATCC MYA-4683 / CBS 633.66</strain>
    </source>
</reference>
<dbReference type="GO" id="GO:0046982">
    <property type="term" value="F:protein heterodimerization activity"/>
    <property type="evidence" value="ECO:0007669"/>
    <property type="project" value="InterPro"/>
</dbReference>
<feature type="region of interest" description="Disordered" evidence="1">
    <location>
        <begin position="172"/>
        <end position="280"/>
    </location>
</feature>
<dbReference type="GO" id="GO:0042393">
    <property type="term" value="F:histone binding"/>
    <property type="evidence" value="ECO:0007669"/>
    <property type="project" value="InterPro"/>
</dbReference>
<keyword evidence="3" id="KW-1185">Reference proteome</keyword>
<dbReference type="OrthoDB" id="2420608at2759"/>
<feature type="compositionally biased region" description="Basic and acidic residues" evidence="1">
    <location>
        <begin position="293"/>
        <end position="303"/>
    </location>
</feature>
<name>I4YJ20_WALMC</name>
<accession>I4YJ20</accession>